<evidence type="ECO:0000259" key="5">
    <source>
        <dbReference type="PROSITE" id="PS50932"/>
    </source>
</evidence>
<evidence type="ECO:0000256" key="1">
    <source>
        <dbReference type="ARBA" id="ARBA00022491"/>
    </source>
</evidence>
<gene>
    <name evidence="6" type="ORF">L6773_04425</name>
</gene>
<dbReference type="InterPro" id="IPR046335">
    <property type="entry name" value="LacI/GalR-like_sensor"/>
</dbReference>
<sequence>MSVKKIAKIAGVSTATVSRVLNGSDKVRESTAKRVMQVVEDMNYRMDHVARRMKVKQTDSLVVGLVITDIDNPFFSSVAKGVEDVVSKNKLVTMICNTNENPEKERFFLNAMLSEKVSGAIIVPTTGNLDFFQDLVDDGFPMVMVDRKPKDLKIDTVSLNNKKGSYEAVKKLIDNGHRRIGFVGGIKGLSNTEERLAGYLEALKESGIQIKDNLIVYGDYVEEGGREAIQEFMSLKKPPTAVFSSNNLMTLGCIKEIYKQKLNIPKDIAIIGFDDSTWAEALIPPLTTVKQPGYELGVNAAELLIKRLKNGKANSIDVVLNPELIVRESCGTKKINIG</sequence>
<dbReference type="InterPro" id="IPR028082">
    <property type="entry name" value="Peripla_BP_I"/>
</dbReference>
<dbReference type="InterPro" id="IPR000843">
    <property type="entry name" value="HTH_LacI"/>
</dbReference>
<organism evidence="6 7">
    <name type="scientific">Rhodohalobacter sulfatireducens</name>
    <dbReference type="NCBI Taxonomy" id="2911366"/>
    <lineage>
        <taxon>Bacteria</taxon>
        <taxon>Pseudomonadati</taxon>
        <taxon>Balneolota</taxon>
        <taxon>Balneolia</taxon>
        <taxon>Balneolales</taxon>
        <taxon>Balneolaceae</taxon>
        <taxon>Rhodohalobacter</taxon>
    </lineage>
</organism>
<dbReference type="Gene3D" id="1.10.260.40">
    <property type="entry name" value="lambda repressor-like DNA-binding domains"/>
    <property type="match status" value="1"/>
</dbReference>
<dbReference type="SUPFAM" id="SSF53822">
    <property type="entry name" value="Periplasmic binding protein-like I"/>
    <property type="match status" value="1"/>
</dbReference>
<dbReference type="InterPro" id="IPR010982">
    <property type="entry name" value="Lambda_DNA-bd_dom_sf"/>
</dbReference>
<keyword evidence="7" id="KW-1185">Reference proteome</keyword>
<keyword evidence="1" id="KW-0678">Repressor</keyword>
<dbReference type="Gene3D" id="3.40.50.2300">
    <property type="match status" value="2"/>
</dbReference>
<dbReference type="Pfam" id="PF13377">
    <property type="entry name" value="Peripla_BP_3"/>
    <property type="match status" value="1"/>
</dbReference>
<evidence type="ECO:0000313" key="7">
    <source>
        <dbReference type="Proteomes" id="UP001165366"/>
    </source>
</evidence>
<keyword evidence="3" id="KW-0238">DNA-binding</keyword>
<dbReference type="Pfam" id="PF00356">
    <property type="entry name" value="LacI"/>
    <property type="match status" value="1"/>
</dbReference>
<dbReference type="SUPFAM" id="SSF47413">
    <property type="entry name" value="lambda repressor-like DNA-binding domains"/>
    <property type="match status" value="1"/>
</dbReference>
<dbReference type="PANTHER" id="PTHR30146">
    <property type="entry name" value="LACI-RELATED TRANSCRIPTIONAL REPRESSOR"/>
    <property type="match status" value="1"/>
</dbReference>
<reference evidence="6" key="1">
    <citation type="submission" date="2022-01" db="EMBL/GenBank/DDBJ databases">
        <authorList>
            <person name="Wang Y."/>
        </authorList>
    </citation>
    <scope>NUCLEOTIDE SEQUENCE</scope>
    <source>
        <strain evidence="6">WB101</strain>
    </source>
</reference>
<feature type="domain" description="HTH lacI-type" evidence="5">
    <location>
        <begin position="1"/>
        <end position="55"/>
    </location>
</feature>
<proteinExistence type="predicted"/>
<protein>
    <submittedName>
        <fullName evidence="6">LacI family transcriptional regulator</fullName>
    </submittedName>
</protein>
<evidence type="ECO:0000256" key="4">
    <source>
        <dbReference type="ARBA" id="ARBA00023163"/>
    </source>
</evidence>
<keyword evidence="4" id="KW-0804">Transcription</keyword>
<name>A0ABS9KAF4_9BACT</name>
<evidence type="ECO:0000256" key="3">
    <source>
        <dbReference type="ARBA" id="ARBA00023125"/>
    </source>
</evidence>
<accession>A0ABS9KAF4</accession>
<dbReference type="SMART" id="SM00354">
    <property type="entry name" value="HTH_LACI"/>
    <property type="match status" value="1"/>
</dbReference>
<dbReference type="Proteomes" id="UP001165366">
    <property type="component" value="Unassembled WGS sequence"/>
</dbReference>
<dbReference type="PROSITE" id="PS50932">
    <property type="entry name" value="HTH_LACI_2"/>
    <property type="match status" value="1"/>
</dbReference>
<dbReference type="RefSeq" id="WP_237852640.1">
    <property type="nucleotide sequence ID" value="NZ_JAKLWS010000003.1"/>
</dbReference>
<comment type="caution">
    <text evidence="6">The sequence shown here is derived from an EMBL/GenBank/DDBJ whole genome shotgun (WGS) entry which is preliminary data.</text>
</comment>
<dbReference type="PANTHER" id="PTHR30146:SF148">
    <property type="entry name" value="HTH-TYPE TRANSCRIPTIONAL REPRESSOR PURR-RELATED"/>
    <property type="match status" value="1"/>
</dbReference>
<reference evidence="6" key="2">
    <citation type="submission" date="2024-05" db="EMBL/GenBank/DDBJ databases">
        <title>Rhodohalobacter halophilus gen. nov., sp. nov., a moderately halophilic member of the family Balneolaceae.</title>
        <authorList>
            <person name="Xia J."/>
        </authorList>
    </citation>
    <scope>NUCLEOTIDE SEQUENCE</scope>
    <source>
        <strain evidence="6">WB101</strain>
    </source>
</reference>
<evidence type="ECO:0000313" key="6">
    <source>
        <dbReference type="EMBL" id="MCG2587797.1"/>
    </source>
</evidence>
<evidence type="ECO:0000256" key="2">
    <source>
        <dbReference type="ARBA" id="ARBA00023015"/>
    </source>
</evidence>
<keyword evidence="2" id="KW-0805">Transcription regulation</keyword>
<dbReference type="EMBL" id="JAKLWS010000003">
    <property type="protein sequence ID" value="MCG2587797.1"/>
    <property type="molecule type" value="Genomic_DNA"/>
</dbReference>
<dbReference type="CDD" id="cd06267">
    <property type="entry name" value="PBP1_LacI_sugar_binding-like"/>
    <property type="match status" value="1"/>
</dbReference>
<dbReference type="CDD" id="cd01392">
    <property type="entry name" value="HTH_LacI"/>
    <property type="match status" value="1"/>
</dbReference>